<protein>
    <submittedName>
        <fullName evidence="1">Uncharacterized protein</fullName>
    </submittedName>
</protein>
<accession>A0A5M6C6I4</accession>
<evidence type="ECO:0000313" key="1">
    <source>
        <dbReference type="EMBL" id="WWD22442.1"/>
    </source>
</evidence>
<gene>
    <name evidence="1" type="ORF">CI109_106933</name>
</gene>
<organism evidence="1 2">
    <name type="scientific">Kwoniella shandongensis</name>
    <dbReference type="NCBI Taxonomy" id="1734106"/>
    <lineage>
        <taxon>Eukaryota</taxon>
        <taxon>Fungi</taxon>
        <taxon>Dikarya</taxon>
        <taxon>Basidiomycota</taxon>
        <taxon>Agaricomycotina</taxon>
        <taxon>Tremellomycetes</taxon>
        <taxon>Tremellales</taxon>
        <taxon>Cryptococcaceae</taxon>
        <taxon>Kwoniella</taxon>
    </lineage>
</organism>
<dbReference type="EMBL" id="CP144063">
    <property type="protein sequence ID" value="WWD22442.1"/>
    <property type="molecule type" value="Genomic_DNA"/>
</dbReference>
<dbReference type="Proteomes" id="UP000322225">
    <property type="component" value="Chromosome 13"/>
</dbReference>
<dbReference type="GeneID" id="43586114"/>
<proteinExistence type="predicted"/>
<dbReference type="AlphaFoldDB" id="A0A5M6C6I4"/>
<dbReference type="KEGG" id="ksn:43586114"/>
<sequence>MNDEITAHINASKIHHYHKKGDVCFQAKDGTLLFDDSWRLSEASAFFSGLLSIPKPAGEQKPNRFPQDGYPDSTVEPIIIDAEPDVIAQFLDIANVAKPMIREGSYEDYKKMYIFCDKYGVKEEIIQTYRTGMFGRIVNERKQWDMLLHAAETNDITLARLALDKMSARLFLGDDSDTPFNATASENFWVNFHRLPHLWRASLFDHIFDRSIVNAVVSHQYTKRGNCYHSGEFVGFSLTDDWHMVSEKFNPGEERTASCETSA</sequence>
<name>A0A5M6C6I4_9TREE</name>
<keyword evidence="2" id="KW-1185">Reference proteome</keyword>
<reference evidence="1" key="1">
    <citation type="submission" date="2017-08" db="EMBL/GenBank/DDBJ databases">
        <authorList>
            <person name="Cuomo C."/>
            <person name="Billmyre B."/>
            <person name="Heitman J."/>
        </authorList>
    </citation>
    <scope>NUCLEOTIDE SEQUENCE</scope>
    <source>
        <strain evidence="1">CBS 12478</strain>
    </source>
</reference>
<evidence type="ECO:0000313" key="2">
    <source>
        <dbReference type="Proteomes" id="UP000322225"/>
    </source>
</evidence>
<reference evidence="1" key="2">
    <citation type="submission" date="2024-01" db="EMBL/GenBank/DDBJ databases">
        <title>Comparative genomics of Cryptococcus and Kwoniella reveals pathogenesis evolution and contrasting modes of karyotype evolution via chromosome fusion or intercentromeric recombination.</title>
        <authorList>
            <person name="Coelho M.A."/>
            <person name="David-Palma M."/>
            <person name="Shea T."/>
            <person name="Bowers K."/>
            <person name="McGinley-Smith S."/>
            <person name="Mohammad A.W."/>
            <person name="Gnirke A."/>
            <person name="Yurkov A.M."/>
            <person name="Nowrousian M."/>
            <person name="Sun S."/>
            <person name="Cuomo C.A."/>
            <person name="Heitman J."/>
        </authorList>
    </citation>
    <scope>NUCLEOTIDE SEQUENCE</scope>
    <source>
        <strain evidence="1">CBS 12478</strain>
    </source>
</reference>
<dbReference type="RefSeq" id="XP_031863561.1">
    <property type="nucleotide sequence ID" value="XM_032002004.1"/>
</dbReference>